<proteinExistence type="inferred from homology"/>
<dbReference type="InterPro" id="IPR023073">
    <property type="entry name" value="DnaE2"/>
</dbReference>
<keyword evidence="18" id="KW-1185">Reference proteome</keyword>
<dbReference type="InterPro" id="IPR016195">
    <property type="entry name" value="Pol/histidinol_Pase-like"/>
</dbReference>
<dbReference type="InterPro" id="IPR004013">
    <property type="entry name" value="PHP_dom"/>
</dbReference>
<evidence type="ECO:0000313" key="17">
    <source>
        <dbReference type="EMBL" id="MBN3558763.1"/>
    </source>
</evidence>
<dbReference type="InterPro" id="IPR004805">
    <property type="entry name" value="DnaE2/DnaE/PolC"/>
</dbReference>
<dbReference type="Pfam" id="PF02811">
    <property type="entry name" value="PHP"/>
    <property type="match status" value="1"/>
</dbReference>
<keyword evidence="8 13" id="KW-0235">DNA replication</keyword>
<evidence type="ECO:0000256" key="6">
    <source>
        <dbReference type="ARBA" id="ARBA00022679"/>
    </source>
</evidence>
<evidence type="ECO:0000256" key="8">
    <source>
        <dbReference type="ARBA" id="ARBA00022705"/>
    </source>
</evidence>
<evidence type="ECO:0000259" key="15">
    <source>
        <dbReference type="SMART" id="SM00481"/>
    </source>
</evidence>
<comment type="subcellular location">
    <subcellularLocation>
        <location evidence="1 13">Cytoplasm</location>
    </subcellularLocation>
</comment>
<evidence type="ECO:0000256" key="10">
    <source>
        <dbReference type="ARBA" id="ARBA00022932"/>
    </source>
</evidence>
<keyword evidence="9 13" id="KW-0227">DNA damage</keyword>
<evidence type="ECO:0000256" key="2">
    <source>
        <dbReference type="ARBA" id="ARBA00007391"/>
    </source>
</evidence>
<sequence>MSAPAYAELQVTSHFSFLRGASSAEELFAEAARLGIEALAIVDRNSLAGIVRAHEAAKAVGIRLVIGCRLDLVDGTSVLVYPTDRPAYARLCRLLTLGKGRAGKGSCRLEWADLVAYGEGLIVVLVPDLADDETALRLRRLREGFGDRSYMALTLRRRPNDQVRLHDLSNLAAQMRVATVVTNDVLFHEPGRRILQDVVTCIRHTVTIDELGDRRERHADRYLKPPEEMHRLFARYPHALAATREIVRRCRFSLDELAYQYPEERDDPRLTPQETLAQLTWEGAAQRYPEGLPDSVKATLEHELALIEKLEYAPYFLTVHSIVRFARSRDILCQGRGSAANSAVCYVLGITSIDPGRNDLLFERFVSEERREPPDIDVDFEHERREIVMQWVFETYGRDHAALCSTVIRYRAKGALRDVGKALGLPEDLIGTLSSQLWSWSEEGVEQKHVQELNLNMADRRLRLTLDLARQLMGAPRHMSQHPGGFVLTHDRLDDLVPIEPAAMADRQVIEWDKDDIDSLKFMKVDLLALGMLTCMKKGLDLLANHKGIALDLATIPAEDPRTYAMIRKADTLGTFQIESRAQMSMLPRLKPRTYYDLVVQVAIVRPGPIQGDMVHPYLRRREGLEEVHYPKPELEKVLGKTLGVPLFQEQAMRVAIECAGFTPGEADMLRKSMATFKFTGGVSAFKEKLVAGMVANGYEPDFAERTFKQLEGFGSYGFPESHAASFALIAYASAWLKCWHPDVFCAALLNSQPMGFYAPAQIVRDARDHGVEVQPICANASRWDCTLEPTQDEGRFAVRLGLRMVKGLSNAHAARLVAVRAGGAFSSIDDLWQRAGVPVVALTQIAEADGFHPCFRLARREALWALKGLRDEPLPLFAAASAREARTVHELAEPEVALRPLADGGEVVEDYRHSGLSLRDHPVTFLRGHLRRRRIVTCREAMEARDGRWVEAAGLVLVRQRPGSAKGVMFITLEDESGIANLVVWPKVFEANRRTILSAGMIAVRGRVQREGEVVHLVAQRLTDLSAELASVGERGSAFSLPHGRGDEFHRGSQTPDPRGEPPKGLGTRDIYIRDLHLDTIKVKTRDFR</sequence>
<dbReference type="InterPro" id="IPR011708">
    <property type="entry name" value="DNA_pol3_alpha_NTPase_dom"/>
</dbReference>
<dbReference type="InterPro" id="IPR004365">
    <property type="entry name" value="NA-bd_OB_tRNA"/>
</dbReference>
<dbReference type="GO" id="GO:0008408">
    <property type="term" value="F:3'-5' exonuclease activity"/>
    <property type="evidence" value="ECO:0007669"/>
    <property type="project" value="InterPro"/>
</dbReference>
<evidence type="ECO:0000256" key="13">
    <source>
        <dbReference type="HAMAP-Rule" id="MF_01902"/>
    </source>
</evidence>
<dbReference type="EMBL" id="JAFHKU010000130">
    <property type="protein sequence ID" value="MBN3558763.1"/>
    <property type="molecule type" value="Genomic_DNA"/>
</dbReference>
<dbReference type="Pfam" id="PF17657">
    <property type="entry name" value="DNA_pol3_finger"/>
    <property type="match status" value="1"/>
</dbReference>
<reference evidence="17" key="2">
    <citation type="submission" date="2021-01" db="EMBL/GenBank/DDBJ databases">
        <title>Genome Sequencing of Type Strains.</title>
        <authorList>
            <person name="Lemaire J.F."/>
            <person name="Inderbitzin P."/>
            <person name="Collins S.B."/>
            <person name="Wespe N."/>
            <person name="Knight-Connoni V."/>
        </authorList>
    </citation>
    <scope>NUCLEOTIDE SEQUENCE</scope>
    <source>
        <strain evidence="17">DSM 14562</strain>
    </source>
</reference>
<comment type="caution">
    <text evidence="17">The sequence shown here is derived from an EMBL/GenBank/DDBJ whole genome shotgun (WGS) entry which is preliminary data.</text>
</comment>
<dbReference type="GO" id="GO:0009432">
    <property type="term" value="P:SOS response"/>
    <property type="evidence" value="ECO:0007669"/>
    <property type="project" value="UniProtKB-ARBA"/>
</dbReference>
<evidence type="ECO:0000256" key="1">
    <source>
        <dbReference type="ARBA" id="ARBA00004496"/>
    </source>
</evidence>
<dbReference type="Proteomes" id="UP000584663">
    <property type="component" value="Unassembled WGS sequence"/>
</dbReference>
<dbReference type="CDD" id="cd04485">
    <property type="entry name" value="DnaE_OBF"/>
    <property type="match status" value="1"/>
</dbReference>
<keyword evidence="11 13" id="KW-0234">DNA repair</keyword>
<dbReference type="Pfam" id="PF07733">
    <property type="entry name" value="DNA_pol3_alpha"/>
    <property type="match status" value="1"/>
</dbReference>
<dbReference type="InterPro" id="IPR029460">
    <property type="entry name" value="DNAPol_HHH"/>
</dbReference>
<dbReference type="SMART" id="SM00481">
    <property type="entry name" value="POLIIIAc"/>
    <property type="match status" value="1"/>
</dbReference>
<evidence type="ECO:0000256" key="4">
    <source>
        <dbReference type="ARBA" id="ARBA00017273"/>
    </source>
</evidence>
<dbReference type="RefSeq" id="WP_184106367.1">
    <property type="nucleotide sequence ID" value="NZ_JACHNX010000016.1"/>
</dbReference>
<evidence type="ECO:0000313" key="16">
    <source>
        <dbReference type="EMBL" id="MBB4610949.1"/>
    </source>
</evidence>
<dbReference type="InterPro" id="IPR012340">
    <property type="entry name" value="NA-bd_OB-fold"/>
</dbReference>
<evidence type="ECO:0000256" key="11">
    <source>
        <dbReference type="ARBA" id="ARBA00023204"/>
    </source>
</evidence>
<dbReference type="EC" id="2.7.7.7" evidence="3 13"/>
<dbReference type="Gene3D" id="3.20.20.140">
    <property type="entry name" value="Metal-dependent hydrolases"/>
    <property type="match status" value="1"/>
</dbReference>
<dbReference type="InterPro" id="IPR040982">
    <property type="entry name" value="DNA_pol3_finger"/>
</dbReference>
<feature type="domain" description="Polymerase/histidinol phosphatase N-terminal" evidence="15">
    <location>
        <begin position="7"/>
        <end position="74"/>
    </location>
</feature>
<dbReference type="GO" id="GO:0006260">
    <property type="term" value="P:DNA replication"/>
    <property type="evidence" value="ECO:0007669"/>
    <property type="project" value="UniProtKB-KW"/>
</dbReference>
<dbReference type="NCBIfam" id="TIGR00594">
    <property type="entry name" value="polc"/>
    <property type="match status" value="1"/>
</dbReference>
<comment type="catalytic activity">
    <reaction evidence="12 13">
        <text>DNA(n) + a 2'-deoxyribonucleoside 5'-triphosphate = DNA(n+1) + diphosphate</text>
        <dbReference type="Rhea" id="RHEA:22508"/>
        <dbReference type="Rhea" id="RHEA-COMP:17339"/>
        <dbReference type="Rhea" id="RHEA-COMP:17340"/>
        <dbReference type="ChEBI" id="CHEBI:33019"/>
        <dbReference type="ChEBI" id="CHEBI:61560"/>
        <dbReference type="ChEBI" id="CHEBI:173112"/>
        <dbReference type="EC" id="2.7.7.7"/>
    </reaction>
</comment>
<organism evidence="17 19">
    <name type="scientific">Sphingomonas yabuuchiae</name>
    <dbReference type="NCBI Taxonomy" id="172044"/>
    <lineage>
        <taxon>Bacteria</taxon>
        <taxon>Pseudomonadati</taxon>
        <taxon>Pseudomonadota</taxon>
        <taxon>Alphaproteobacteria</taxon>
        <taxon>Sphingomonadales</taxon>
        <taxon>Sphingomonadaceae</taxon>
        <taxon>Sphingomonas</taxon>
    </lineage>
</organism>
<dbReference type="Proteomes" id="UP000704529">
    <property type="component" value="Unassembled WGS sequence"/>
</dbReference>
<dbReference type="FunFam" id="1.10.150.870:FF:000002">
    <property type="entry name" value="Error-prone DNA polymerase"/>
    <property type="match status" value="1"/>
</dbReference>
<comment type="similarity">
    <text evidence="2 13">Belongs to the DNA polymerase type-C family. DnaE2 subfamily.</text>
</comment>
<evidence type="ECO:0000256" key="7">
    <source>
        <dbReference type="ARBA" id="ARBA00022695"/>
    </source>
</evidence>
<dbReference type="AlphaFoldDB" id="A0AA41DB30"/>
<dbReference type="GO" id="GO:0003676">
    <property type="term" value="F:nucleic acid binding"/>
    <property type="evidence" value="ECO:0007669"/>
    <property type="project" value="InterPro"/>
</dbReference>
<dbReference type="GO" id="GO:0006281">
    <property type="term" value="P:DNA repair"/>
    <property type="evidence" value="ECO:0007669"/>
    <property type="project" value="UniProtKB-UniRule"/>
</dbReference>
<keyword evidence="6 13" id="KW-0808">Transferase</keyword>
<dbReference type="InterPro" id="IPR003141">
    <property type="entry name" value="Pol/His_phosphatase_N"/>
</dbReference>
<dbReference type="GO" id="GO:0003887">
    <property type="term" value="F:DNA-directed DNA polymerase activity"/>
    <property type="evidence" value="ECO:0007669"/>
    <property type="project" value="UniProtKB-UniRule"/>
</dbReference>
<dbReference type="NCBIfam" id="NF004225">
    <property type="entry name" value="PRK05672.1"/>
    <property type="match status" value="1"/>
</dbReference>
<dbReference type="Gene3D" id="2.40.50.140">
    <property type="entry name" value="Nucleic acid-binding proteins"/>
    <property type="match status" value="1"/>
</dbReference>
<dbReference type="PANTHER" id="PTHR32294">
    <property type="entry name" value="DNA POLYMERASE III SUBUNIT ALPHA"/>
    <property type="match status" value="1"/>
</dbReference>
<dbReference type="Pfam" id="PF14579">
    <property type="entry name" value="HHH_6"/>
    <property type="match status" value="1"/>
</dbReference>
<evidence type="ECO:0000256" key="12">
    <source>
        <dbReference type="ARBA" id="ARBA00049244"/>
    </source>
</evidence>
<dbReference type="Gene3D" id="1.10.150.870">
    <property type="match status" value="1"/>
</dbReference>
<keyword evidence="10 13" id="KW-0239">DNA-directed DNA polymerase</keyword>
<gene>
    <name evidence="13" type="primary">dnaE2</name>
    <name evidence="16" type="ORF">GGQ89_003188</name>
    <name evidence="17" type="ORF">JYA60_11055</name>
</gene>
<dbReference type="CDD" id="cd07434">
    <property type="entry name" value="PHP_PolIIIA_DnaE2"/>
    <property type="match status" value="1"/>
</dbReference>
<dbReference type="HAMAP" id="MF_01902">
    <property type="entry name" value="DNApol_error_prone"/>
    <property type="match status" value="1"/>
</dbReference>
<dbReference type="PANTHER" id="PTHR32294:SF4">
    <property type="entry name" value="ERROR-PRONE DNA POLYMERASE"/>
    <property type="match status" value="1"/>
</dbReference>
<dbReference type="Pfam" id="PF01336">
    <property type="entry name" value="tRNA_anti-codon"/>
    <property type="match status" value="1"/>
</dbReference>
<evidence type="ECO:0000256" key="5">
    <source>
        <dbReference type="ARBA" id="ARBA00022490"/>
    </source>
</evidence>
<dbReference type="EMBL" id="JACHNX010000016">
    <property type="protein sequence ID" value="MBB4610949.1"/>
    <property type="molecule type" value="Genomic_DNA"/>
</dbReference>
<keyword evidence="7 13" id="KW-0548">Nucleotidyltransferase</keyword>
<keyword evidence="5 13" id="KW-0963">Cytoplasm</keyword>
<accession>A0AA41DB30</accession>
<name>A0AA41DB30_9SPHN</name>
<evidence type="ECO:0000256" key="9">
    <source>
        <dbReference type="ARBA" id="ARBA00022763"/>
    </source>
</evidence>
<protein>
    <recommendedName>
        <fullName evidence="4 13">Error-prone DNA polymerase</fullName>
        <ecNumber evidence="3 13">2.7.7.7</ecNumber>
    </recommendedName>
</protein>
<evidence type="ECO:0000256" key="14">
    <source>
        <dbReference type="SAM" id="MobiDB-lite"/>
    </source>
</evidence>
<feature type="region of interest" description="Disordered" evidence="14">
    <location>
        <begin position="1039"/>
        <end position="1069"/>
    </location>
</feature>
<evidence type="ECO:0000313" key="18">
    <source>
        <dbReference type="Proteomes" id="UP000584663"/>
    </source>
</evidence>
<evidence type="ECO:0000313" key="19">
    <source>
        <dbReference type="Proteomes" id="UP000704529"/>
    </source>
</evidence>
<reference evidence="16 18" key="1">
    <citation type="submission" date="2020-08" db="EMBL/GenBank/DDBJ databases">
        <title>Genomic Encyclopedia of Type Strains, Phase IV (KMG-IV): sequencing the most valuable type-strain genomes for metagenomic binning, comparative biology and taxonomic classification.</title>
        <authorList>
            <person name="Goeker M."/>
        </authorList>
    </citation>
    <scope>NUCLEOTIDE SEQUENCE [LARGE SCALE GENOMIC DNA]</scope>
    <source>
        <strain evidence="16 18">DSM 14562</strain>
    </source>
</reference>
<dbReference type="GO" id="GO:0005737">
    <property type="term" value="C:cytoplasm"/>
    <property type="evidence" value="ECO:0007669"/>
    <property type="project" value="UniProtKB-SubCell"/>
</dbReference>
<evidence type="ECO:0000256" key="3">
    <source>
        <dbReference type="ARBA" id="ARBA00012417"/>
    </source>
</evidence>
<dbReference type="SUPFAM" id="SSF89550">
    <property type="entry name" value="PHP domain-like"/>
    <property type="match status" value="1"/>
</dbReference>
<comment type="function">
    <text evidence="13">DNA polymerase involved in damage-induced mutagenesis and translesion synthesis (TLS). It is not the major replicative DNA polymerase.</text>
</comment>